<dbReference type="STRING" id="645990.SAMN00120144_1269"/>
<dbReference type="AlphaFoldDB" id="A0A1W1W4H5"/>
<reference evidence="1 2" key="1">
    <citation type="submission" date="2017-04" db="EMBL/GenBank/DDBJ databases">
        <authorList>
            <person name="Afonso C.L."/>
            <person name="Miller P.J."/>
            <person name="Scott M.A."/>
            <person name="Spackman E."/>
            <person name="Goraichik I."/>
            <person name="Dimitrov K.M."/>
            <person name="Suarez D.L."/>
            <person name="Swayne D.E."/>
        </authorList>
    </citation>
    <scope>NUCLEOTIDE SEQUENCE [LARGE SCALE GENOMIC DNA]</scope>
    <source>
        <strain evidence="1 2">DSM 11622</strain>
    </source>
</reference>
<evidence type="ECO:0000313" key="2">
    <source>
        <dbReference type="Proteomes" id="UP000192266"/>
    </source>
</evidence>
<accession>A0A1W1W4H5</accession>
<protein>
    <submittedName>
        <fullName evidence="1">Uncharacterized protein</fullName>
    </submittedName>
</protein>
<dbReference type="Proteomes" id="UP000192266">
    <property type="component" value="Unassembled WGS sequence"/>
</dbReference>
<gene>
    <name evidence="1" type="ORF">SAMN00120144_1269</name>
</gene>
<evidence type="ECO:0000313" key="1">
    <source>
        <dbReference type="EMBL" id="SMC00515.1"/>
    </source>
</evidence>
<dbReference type="OrthoDB" id="9809937at2"/>
<keyword evidence="2" id="KW-1185">Reference proteome</keyword>
<proteinExistence type="predicted"/>
<sequence length="384" mass="42017">MAQAIRATGCRKPVFYNIAESPDVYDAILNASVDGVTFQWYPQGLVSGHALRGNFLPYVDEYPIPFCTDKRFISKAKMVYEFESADIIQPIMYPFMARSFRAAGFQWATQFAYDPMAIAFANNGRTQVLPMTTTSYATVEATVPAELAYPGLLRYWIVLRKGQQALTFPGGFAGQPRDWNYHHAESFSVPIVAKDTPLPLFRASLDKDQVEARGIASTAWTDYVTTPAGELALRLVVGQPKLGQAKPSAGPGPSAALRAYFGHKLAGRTTEVAGFTEVIVKAQANQPATSVKVVLMTKDATAYSAMVQLGAEERELRIPLTAFRPDALLLLPRSYPGFLPLTYQSANQPATLKLTEAEVLQVVLEGVAPASGQLYVDLESVYLQ</sequence>
<organism evidence="1 2">
    <name type="scientific">Hymenobacter roseosalivarius DSM 11622</name>
    <dbReference type="NCBI Taxonomy" id="645990"/>
    <lineage>
        <taxon>Bacteria</taxon>
        <taxon>Pseudomonadati</taxon>
        <taxon>Bacteroidota</taxon>
        <taxon>Cytophagia</taxon>
        <taxon>Cytophagales</taxon>
        <taxon>Hymenobacteraceae</taxon>
        <taxon>Hymenobacter</taxon>
    </lineage>
</organism>
<dbReference type="EMBL" id="FWWW01000104">
    <property type="protein sequence ID" value="SMC00515.1"/>
    <property type="molecule type" value="Genomic_DNA"/>
</dbReference>
<dbReference type="RefSeq" id="WP_084447877.1">
    <property type="nucleotide sequence ID" value="NZ_FWWW01000104.1"/>
</dbReference>
<name>A0A1W1W4H5_9BACT</name>